<dbReference type="InterPro" id="IPR029058">
    <property type="entry name" value="AB_hydrolase_fold"/>
</dbReference>
<evidence type="ECO:0000256" key="2">
    <source>
        <dbReference type="ARBA" id="ARBA00022801"/>
    </source>
</evidence>
<name>A0ABQ4R763_9HYPH</name>
<proteinExistence type="predicted"/>
<feature type="region of interest" description="Disordered" evidence="3">
    <location>
        <begin position="89"/>
        <end position="118"/>
    </location>
</feature>
<keyword evidence="2" id="KW-0378">Hydrolase</keyword>
<gene>
    <name evidence="4" type="ORF">OPKNFCMD_5770</name>
</gene>
<keyword evidence="1" id="KW-0732">Signal</keyword>
<dbReference type="Gene3D" id="3.40.50.1820">
    <property type="entry name" value="alpha/beta hydrolase"/>
    <property type="match status" value="1"/>
</dbReference>
<dbReference type="PANTHER" id="PTHR43037">
    <property type="entry name" value="UNNAMED PRODUCT-RELATED"/>
    <property type="match status" value="1"/>
</dbReference>
<dbReference type="InterPro" id="IPR050955">
    <property type="entry name" value="Plant_Biomass_Hydrol_Est"/>
</dbReference>
<evidence type="ECO:0008006" key="6">
    <source>
        <dbReference type="Google" id="ProtNLM"/>
    </source>
</evidence>
<reference evidence="4" key="1">
    <citation type="journal article" date="2021" name="Front. Microbiol.">
        <title>Comprehensive Comparative Genomics and Phenotyping of Methylobacterium Species.</title>
        <authorList>
            <person name="Alessa O."/>
            <person name="Ogura Y."/>
            <person name="Fujitani Y."/>
            <person name="Takami H."/>
            <person name="Hayashi T."/>
            <person name="Sahin N."/>
            <person name="Tani A."/>
        </authorList>
    </citation>
    <scope>NUCLEOTIDE SEQUENCE</scope>
    <source>
        <strain evidence="4">KCTC 52305</strain>
    </source>
</reference>
<evidence type="ECO:0000313" key="4">
    <source>
        <dbReference type="EMBL" id="GJD53000.1"/>
    </source>
</evidence>
<keyword evidence="5" id="KW-1185">Reference proteome</keyword>
<dbReference type="SUPFAM" id="SSF53474">
    <property type="entry name" value="alpha/beta-Hydrolases"/>
    <property type="match status" value="1"/>
</dbReference>
<dbReference type="InterPro" id="IPR010126">
    <property type="entry name" value="Esterase_phb"/>
</dbReference>
<evidence type="ECO:0000313" key="5">
    <source>
        <dbReference type="Proteomes" id="UP001055167"/>
    </source>
</evidence>
<protein>
    <recommendedName>
        <fullName evidence="6">PHB depolymerase family esterase</fullName>
    </recommendedName>
</protein>
<reference evidence="4" key="2">
    <citation type="submission" date="2021-08" db="EMBL/GenBank/DDBJ databases">
        <authorList>
            <person name="Tani A."/>
            <person name="Ola A."/>
            <person name="Ogura Y."/>
            <person name="Katsura K."/>
            <person name="Hayashi T."/>
        </authorList>
    </citation>
    <scope>NUCLEOTIDE SEQUENCE</scope>
    <source>
        <strain evidence="4">KCTC 52305</strain>
    </source>
</reference>
<evidence type="ECO:0000256" key="3">
    <source>
        <dbReference type="SAM" id="MobiDB-lite"/>
    </source>
</evidence>
<accession>A0ABQ4R763</accession>
<dbReference type="PANTHER" id="PTHR43037:SF1">
    <property type="entry name" value="BLL1128 PROTEIN"/>
    <property type="match status" value="1"/>
</dbReference>
<sequence length="438" mass="44049">MDAPVAVPAGAPCATTPADPKPLSPTTKDRTMTAFATIDMAEVTRLTQAGKLAEAMAVLQGRPAGAAAPAGPGAARPWPALDMVAPSIPGGAWTAPGSAPGSTGDAPSAGTAPSGRQGLSETIRSLRERFPKMGAMPGLAEGLGAGRSAPVPVPEGARFEERRYAGAAGSRTYKVYVPSGYAGQALPLVVMLHGCTQSPDDFAAGTKMNALAEEQTFLVAYPAQPASANMQRCWNWFNAGDQQREGGEPALLAGIARQVVAEFSADPARVYAAGLSAGGAAAAILAATHPDVFAAIGVHSGLACGSARDMPSAFAAMSGGGSAPARGAHAAVPTIVFHGDADRTVNPVNADHVVAQAAPGAALGRVVTRGRSEGGVAYTCTVQREGDGPALLEQWVLHGAGHAWSGGSASGSYTDPSGPDASREMVRFFLAHAGTAAR</sequence>
<comment type="caution">
    <text evidence="4">The sequence shown here is derived from an EMBL/GenBank/DDBJ whole genome shotgun (WGS) entry which is preliminary data.</text>
</comment>
<dbReference type="EMBL" id="BPQH01000024">
    <property type="protein sequence ID" value="GJD53000.1"/>
    <property type="molecule type" value="Genomic_DNA"/>
</dbReference>
<dbReference type="Pfam" id="PF10503">
    <property type="entry name" value="Esterase_PHB"/>
    <property type="match status" value="1"/>
</dbReference>
<feature type="region of interest" description="Disordered" evidence="3">
    <location>
        <begin position="1"/>
        <end position="28"/>
    </location>
</feature>
<dbReference type="Proteomes" id="UP001055167">
    <property type="component" value="Unassembled WGS sequence"/>
</dbReference>
<feature type="compositionally biased region" description="Low complexity" evidence="3">
    <location>
        <begin position="1"/>
        <end position="18"/>
    </location>
</feature>
<dbReference type="NCBIfam" id="TIGR01840">
    <property type="entry name" value="esterase_phb"/>
    <property type="match status" value="1"/>
</dbReference>
<evidence type="ECO:0000256" key="1">
    <source>
        <dbReference type="ARBA" id="ARBA00022729"/>
    </source>
</evidence>
<organism evidence="4 5">
    <name type="scientific">Methylobacterium crusticola</name>
    <dbReference type="NCBI Taxonomy" id="1697972"/>
    <lineage>
        <taxon>Bacteria</taxon>
        <taxon>Pseudomonadati</taxon>
        <taxon>Pseudomonadota</taxon>
        <taxon>Alphaproteobacteria</taxon>
        <taxon>Hyphomicrobiales</taxon>
        <taxon>Methylobacteriaceae</taxon>
        <taxon>Methylobacterium</taxon>
    </lineage>
</organism>